<evidence type="ECO:0000313" key="3">
    <source>
        <dbReference type="Proteomes" id="UP000325579"/>
    </source>
</evidence>
<reference evidence="2 3" key="1">
    <citation type="submission" date="2019-04" db="EMBL/GenBank/DDBJ databases">
        <authorList>
            <consortium name="DOE Joint Genome Institute"/>
            <person name="Mondo S."/>
            <person name="Kjaerbolling I."/>
            <person name="Vesth T."/>
            <person name="Frisvad J.C."/>
            <person name="Nybo J.L."/>
            <person name="Theobald S."/>
            <person name="Kildgaard S."/>
            <person name="Isbrandt T."/>
            <person name="Kuo A."/>
            <person name="Sato A."/>
            <person name="Lyhne E.K."/>
            <person name="Kogle M.E."/>
            <person name="Wiebenga A."/>
            <person name="Kun R.S."/>
            <person name="Lubbers R.J."/>
            <person name="Makela M.R."/>
            <person name="Barry K."/>
            <person name="Chovatia M."/>
            <person name="Clum A."/>
            <person name="Daum C."/>
            <person name="Haridas S."/>
            <person name="He G."/>
            <person name="LaButti K."/>
            <person name="Lipzen A."/>
            <person name="Riley R."/>
            <person name="Salamov A."/>
            <person name="Simmons B.A."/>
            <person name="Magnuson J.K."/>
            <person name="Henrissat B."/>
            <person name="Mortensen U.H."/>
            <person name="Larsen T.O."/>
            <person name="Devries R.P."/>
            <person name="Grigoriev I.V."/>
            <person name="Machida M."/>
            <person name="Baker S.E."/>
            <person name="Andersen M.R."/>
            <person name="Cantor M.N."/>
            <person name="Hua S.X."/>
        </authorList>
    </citation>
    <scope>NUCLEOTIDE SEQUENCE [LARGE SCALE GENOMIC DNA]</scope>
    <source>
        <strain evidence="2 3">CBS 119388</strain>
    </source>
</reference>
<proteinExistence type="predicted"/>
<dbReference type="RefSeq" id="XP_031942421.1">
    <property type="nucleotide sequence ID" value="XM_032081683.1"/>
</dbReference>
<dbReference type="EMBL" id="ML736762">
    <property type="protein sequence ID" value="KAE8405102.1"/>
    <property type="molecule type" value="Genomic_DNA"/>
</dbReference>
<evidence type="ECO:0000256" key="1">
    <source>
        <dbReference type="SAM" id="Phobius"/>
    </source>
</evidence>
<keyword evidence="1" id="KW-0472">Membrane</keyword>
<sequence>MGPIHRSCRTNFWKRRLNNAFVVVCHTLSLYPSPLFLYNFFVSSLSLGCRFKEQLSMPLDTVPVTSRVHCKSMAAIIPSRFGNVSDMNICPVMWCLSSKTLLTLTGRWANYRNKI</sequence>
<dbReference type="AlphaFoldDB" id="A0A5N7DF98"/>
<protein>
    <submittedName>
        <fullName evidence="2">Uncharacterized protein</fullName>
    </submittedName>
</protein>
<feature type="transmembrane region" description="Helical" evidence="1">
    <location>
        <begin position="20"/>
        <end position="41"/>
    </location>
</feature>
<accession>A0A5N7DF98</accession>
<keyword evidence="3" id="KW-1185">Reference proteome</keyword>
<evidence type="ECO:0000313" key="2">
    <source>
        <dbReference type="EMBL" id="KAE8405102.1"/>
    </source>
</evidence>
<keyword evidence="1" id="KW-1133">Transmembrane helix</keyword>
<keyword evidence="1" id="KW-0812">Transmembrane</keyword>
<dbReference type="GeneID" id="43666374"/>
<name>A0A5N7DF98_9EURO</name>
<dbReference type="Proteomes" id="UP000325579">
    <property type="component" value="Unassembled WGS sequence"/>
</dbReference>
<organism evidence="2 3">
    <name type="scientific">Aspergillus pseudonomiae</name>
    <dbReference type="NCBI Taxonomy" id="1506151"/>
    <lineage>
        <taxon>Eukaryota</taxon>
        <taxon>Fungi</taxon>
        <taxon>Dikarya</taxon>
        <taxon>Ascomycota</taxon>
        <taxon>Pezizomycotina</taxon>
        <taxon>Eurotiomycetes</taxon>
        <taxon>Eurotiomycetidae</taxon>
        <taxon>Eurotiales</taxon>
        <taxon>Aspergillaceae</taxon>
        <taxon>Aspergillus</taxon>
        <taxon>Aspergillus subgen. Circumdati</taxon>
    </lineage>
</organism>
<gene>
    <name evidence="2" type="ORF">BDV37DRAFT_245727</name>
</gene>